<dbReference type="RefSeq" id="WP_105038856.1">
    <property type="nucleotide sequence ID" value="NZ_PPSL01000002.1"/>
</dbReference>
<dbReference type="AlphaFoldDB" id="A0A2S7SZN6"/>
<accession>A0A2S7SZN6</accession>
<dbReference type="SUPFAM" id="SSF109854">
    <property type="entry name" value="DinB/YfiT-like putative metalloenzymes"/>
    <property type="match status" value="1"/>
</dbReference>
<proteinExistence type="predicted"/>
<dbReference type="InterPro" id="IPR024775">
    <property type="entry name" value="DinB-like"/>
</dbReference>
<reference evidence="2 3" key="1">
    <citation type="submission" date="2018-01" db="EMBL/GenBank/DDBJ databases">
        <title>A novel member of the phylum Bacteroidetes isolated from glacier ice.</title>
        <authorList>
            <person name="Liu Q."/>
            <person name="Xin Y.-H."/>
        </authorList>
    </citation>
    <scope>NUCLEOTIDE SEQUENCE [LARGE SCALE GENOMIC DNA]</scope>
    <source>
        <strain evidence="2 3">RB1R16</strain>
    </source>
</reference>
<dbReference type="EMBL" id="PPSL01000002">
    <property type="protein sequence ID" value="PQJ11976.1"/>
    <property type="molecule type" value="Genomic_DNA"/>
</dbReference>
<dbReference type="InterPro" id="IPR034660">
    <property type="entry name" value="DinB/YfiT-like"/>
</dbReference>
<evidence type="ECO:0000313" key="2">
    <source>
        <dbReference type="EMBL" id="PQJ11976.1"/>
    </source>
</evidence>
<sequence>MKRPNINEYNPYFQGYIDLVGEGDFMELLRKNTADTVSYYSAIPTDKQNYRYEPGKWTIKEVLMHLIDTERVFIYRALVAGRGDSETQLHKMDPDLYVRGAEVSGRTMESLVNEFRAVRGATDVFYENLSNEHSERIGNNAPFPITPRALGFITIGHIHHHKNIIDQRYL</sequence>
<keyword evidence="3" id="KW-1185">Reference proteome</keyword>
<organism evidence="2 3">
    <name type="scientific">Flavipsychrobacter stenotrophus</name>
    <dbReference type="NCBI Taxonomy" id="2077091"/>
    <lineage>
        <taxon>Bacteria</taxon>
        <taxon>Pseudomonadati</taxon>
        <taxon>Bacteroidota</taxon>
        <taxon>Chitinophagia</taxon>
        <taxon>Chitinophagales</taxon>
        <taxon>Chitinophagaceae</taxon>
        <taxon>Flavipsychrobacter</taxon>
    </lineage>
</organism>
<dbReference type="Pfam" id="PF12867">
    <property type="entry name" value="DinB_2"/>
    <property type="match status" value="1"/>
</dbReference>
<dbReference type="OrthoDB" id="9793216at2"/>
<dbReference type="Proteomes" id="UP000239872">
    <property type="component" value="Unassembled WGS sequence"/>
</dbReference>
<gene>
    <name evidence="2" type="ORF">CJD36_009300</name>
</gene>
<evidence type="ECO:0000313" key="3">
    <source>
        <dbReference type="Proteomes" id="UP000239872"/>
    </source>
</evidence>
<dbReference type="Gene3D" id="1.20.120.450">
    <property type="entry name" value="dinb family like domain"/>
    <property type="match status" value="1"/>
</dbReference>
<feature type="domain" description="DinB-like" evidence="1">
    <location>
        <begin position="29"/>
        <end position="165"/>
    </location>
</feature>
<evidence type="ECO:0000259" key="1">
    <source>
        <dbReference type="Pfam" id="PF12867"/>
    </source>
</evidence>
<comment type="caution">
    <text evidence="2">The sequence shown here is derived from an EMBL/GenBank/DDBJ whole genome shotgun (WGS) entry which is preliminary data.</text>
</comment>
<name>A0A2S7SZN6_9BACT</name>
<protein>
    <recommendedName>
        <fullName evidence="1">DinB-like domain-containing protein</fullName>
    </recommendedName>
</protein>